<proteinExistence type="inferred from homology"/>
<protein>
    <recommendedName>
        <fullName evidence="4">Alkaline-shock protein</fullName>
    </recommendedName>
</protein>
<dbReference type="Proteomes" id="UP000094296">
    <property type="component" value="Unassembled WGS sequence"/>
</dbReference>
<sequence length="133" mass="14914">MTTQIIKEIQSISGVKGRLTFNPEVIKHIAAIVARDVIGIYSISGGIFDGIAERLSNKQQYKGIKVVVEESEVVFDINIIVEYAHSIPDIYKELKSDLKQTIYYMTGLEVVEVNLMVDGLKIVEELNEEIAKD</sequence>
<dbReference type="InterPro" id="IPR005531">
    <property type="entry name" value="Asp23"/>
</dbReference>
<dbReference type="PANTHER" id="PTHR34297:SF3">
    <property type="entry name" value="ALKALINE SHOCK PROTEIN 23"/>
    <property type="match status" value="1"/>
</dbReference>
<dbReference type="AlphaFoldDB" id="A0A1E5G659"/>
<dbReference type="Pfam" id="PF03780">
    <property type="entry name" value="Asp23"/>
    <property type="match status" value="1"/>
</dbReference>
<organism evidence="2 3">
    <name type="scientific">Desulfuribacillus alkaliarsenatis</name>
    <dbReference type="NCBI Taxonomy" id="766136"/>
    <lineage>
        <taxon>Bacteria</taxon>
        <taxon>Bacillati</taxon>
        <taxon>Bacillota</taxon>
        <taxon>Desulfuribacillia</taxon>
        <taxon>Desulfuribacillales</taxon>
        <taxon>Desulfuribacillaceae</taxon>
        <taxon>Desulfuribacillus</taxon>
    </lineage>
</organism>
<reference evidence="2 3" key="1">
    <citation type="submission" date="2016-09" db="EMBL/GenBank/DDBJ databases">
        <title>Draft genome sequence for the type strain of Desulfuribacillus alkaliarsenatis AHT28, an obligately anaerobic, sulfidogenic bacterium isolated from Russian soda lake sediments.</title>
        <authorList>
            <person name="Abin C.A."/>
            <person name="Hollibaugh J.T."/>
        </authorList>
    </citation>
    <scope>NUCLEOTIDE SEQUENCE [LARGE SCALE GENOMIC DNA]</scope>
    <source>
        <strain evidence="2 3">AHT28</strain>
    </source>
</reference>
<dbReference type="RefSeq" id="WP_069642162.1">
    <property type="nucleotide sequence ID" value="NZ_MIJE01000001.1"/>
</dbReference>
<evidence type="ECO:0000313" key="2">
    <source>
        <dbReference type="EMBL" id="OEF98670.1"/>
    </source>
</evidence>
<evidence type="ECO:0000313" key="3">
    <source>
        <dbReference type="Proteomes" id="UP000094296"/>
    </source>
</evidence>
<evidence type="ECO:0000256" key="1">
    <source>
        <dbReference type="ARBA" id="ARBA00005721"/>
    </source>
</evidence>
<name>A0A1E5G659_9FIRM</name>
<accession>A0A1E5G659</accession>
<dbReference type="OrthoDB" id="9793465at2"/>
<evidence type="ECO:0008006" key="4">
    <source>
        <dbReference type="Google" id="ProtNLM"/>
    </source>
</evidence>
<comment type="caution">
    <text evidence="2">The sequence shown here is derived from an EMBL/GenBank/DDBJ whole genome shotgun (WGS) entry which is preliminary data.</text>
</comment>
<keyword evidence="3" id="KW-1185">Reference proteome</keyword>
<gene>
    <name evidence="2" type="ORF">BHF68_03145</name>
</gene>
<comment type="similarity">
    <text evidence="1">Belongs to the asp23 family.</text>
</comment>
<dbReference type="EMBL" id="MIJE01000001">
    <property type="protein sequence ID" value="OEF98670.1"/>
    <property type="molecule type" value="Genomic_DNA"/>
</dbReference>
<dbReference type="PANTHER" id="PTHR34297">
    <property type="entry name" value="HYPOTHETICAL CYTOSOLIC PROTEIN-RELATED"/>
    <property type="match status" value="1"/>
</dbReference>
<dbReference type="STRING" id="766136.BHF68_03145"/>